<reference evidence="3" key="1">
    <citation type="journal article" date="2023" name="Commun. Biol.">
        <title>Genome analysis of Parmales, the sister group of diatoms, reveals the evolutionary specialization of diatoms from phago-mixotrophs to photoautotrophs.</title>
        <authorList>
            <person name="Ban H."/>
            <person name="Sato S."/>
            <person name="Yoshikawa S."/>
            <person name="Yamada K."/>
            <person name="Nakamura Y."/>
            <person name="Ichinomiya M."/>
            <person name="Sato N."/>
            <person name="Blanc-Mathieu R."/>
            <person name="Endo H."/>
            <person name="Kuwata A."/>
            <person name="Ogata H."/>
        </authorList>
    </citation>
    <scope>NUCLEOTIDE SEQUENCE [LARGE SCALE GENOMIC DNA]</scope>
</reference>
<sequence>MSERTPAITDLVAKLRRGEITKEEMFQQLNELKKGASKMDSQSLSAASSPPSIQVVQSSSGDIDDPFAPASSSMASNPPLASPDRKEVLKRMVQERRESKKIGATKAQAKEKEPVAAPASSKEKQKLQQMIADRKKQNANPPPPPAASQSDAVENVSSSILQSDASLPPPPPSSGKKTSMKVPQYSANRSYQINTAPSSARKSGIARPQTPHTVQTSKAQVTNTSELTFKPKIRPLPTGIYGGSTPGKNASLSNLSFEERTARTVMERDAKLAEKRAQKHENELNGCTFNPAININSKRAARMAKKDTRSVSDRLYDERVHLAAKQAQRKKMREVEADRAFEEAHTFTPVQANPRPSSAIKRRDGTPISSRYRQVGASPCQRREPTKDKSCTFTPKVKGVKGNMKSAKLYLKNDVFSRLNGKKASQEADLKENANPVYNAADIDEESPRPVMTMQTYMSNVQKSSATLTSGARPMSASRLRNSETVWKVGERPASAGKSRGQKTISNTQFHSFLARQNQTELKKQQKIEQLSKQDHYSFKPHLNEKTMEETAEWKEGDFLKRMKKYQIKKSNRKTELEAKYNPNGKDPECRDRPAINEKTKQLAGGGRSVVDLSRGDYLKRESNKKMLLMKVQLEQKEAEKKHREEVAKIKGASKVSRGAQSHLKILKDPDNYLERLQRDAKQRKDFIRKKKQENEMAELENCTFVPQTSECPGYIKRIARSMALTKVDRTSEITTSSKPEWR</sequence>
<proteinExistence type="predicted"/>
<feature type="compositionally biased region" description="Polar residues" evidence="1">
    <location>
        <begin position="148"/>
        <end position="165"/>
    </location>
</feature>
<feature type="compositionally biased region" description="Basic and acidic residues" evidence="1">
    <location>
        <begin position="121"/>
        <end position="136"/>
    </location>
</feature>
<feature type="region of interest" description="Disordered" evidence="1">
    <location>
        <begin position="33"/>
        <end position="256"/>
    </location>
</feature>
<accession>A0A9W7G2D4</accession>
<dbReference type="PANTHER" id="PTHR37028">
    <property type="entry name" value="UNNAMED PRODUCT-RELATED"/>
    <property type="match status" value="1"/>
</dbReference>
<dbReference type="Proteomes" id="UP001165065">
    <property type="component" value="Unassembled WGS sequence"/>
</dbReference>
<gene>
    <name evidence="2" type="ORF">TrCOL_g8461</name>
</gene>
<feature type="compositionally biased region" description="Basic and acidic residues" evidence="1">
    <location>
        <begin position="83"/>
        <end position="101"/>
    </location>
</feature>
<organism evidence="2 3">
    <name type="scientific">Triparma columacea</name>
    <dbReference type="NCBI Taxonomy" id="722753"/>
    <lineage>
        <taxon>Eukaryota</taxon>
        <taxon>Sar</taxon>
        <taxon>Stramenopiles</taxon>
        <taxon>Ochrophyta</taxon>
        <taxon>Bolidophyceae</taxon>
        <taxon>Parmales</taxon>
        <taxon>Triparmaceae</taxon>
        <taxon>Triparma</taxon>
    </lineage>
</organism>
<evidence type="ECO:0000313" key="2">
    <source>
        <dbReference type="EMBL" id="GMI29626.1"/>
    </source>
</evidence>
<dbReference type="AlphaFoldDB" id="A0A9W7G2D4"/>
<feature type="compositionally biased region" description="Polar residues" evidence="1">
    <location>
        <begin position="185"/>
        <end position="201"/>
    </location>
</feature>
<feature type="compositionally biased region" description="Low complexity" evidence="1">
    <location>
        <begin position="41"/>
        <end position="79"/>
    </location>
</feature>
<dbReference type="PANTHER" id="PTHR37028:SF4">
    <property type="entry name" value="ALMS MOTIF DOMAIN-CONTAINING PROTEIN"/>
    <property type="match status" value="1"/>
</dbReference>
<feature type="compositionally biased region" description="Polar residues" evidence="1">
    <location>
        <begin position="210"/>
        <end position="227"/>
    </location>
</feature>
<name>A0A9W7G2D4_9STRA</name>
<dbReference type="OrthoDB" id="70300at2759"/>
<comment type="caution">
    <text evidence="2">The sequence shown here is derived from an EMBL/GenBank/DDBJ whole genome shotgun (WGS) entry which is preliminary data.</text>
</comment>
<feature type="compositionally biased region" description="Polar residues" evidence="1">
    <location>
        <begin position="246"/>
        <end position="256"/>
    </location>
</feature>
<evidence type="ECO:0000256" key="1">
    <source>
        <dbReference type="SAM" id="MobiDB-lite"/>
    </source>
</evidence>
<protein>
    <submittedName>
        <fullName evidence="2">Uncharacterized protein</fullName>
    </submittedName>
</protein>
<keyword evidence="3" id="KW-1185">Reference proteome</keyword>
<evidence type="ECO:0000313" key="3">
    <source>
        <dbReference type="Proteomes" id="UP001165065"/>
    </source>
</evidence>
<dbReference type="EMBL" id="BRYA01000685">
    <property type="protein sequence ID" value="GMI29626.1"/>
    <property type="molecule type" value="Genomic_DNA"/>
</dbReference>